<feature type="transmembrane region" description="Helical" evidence="8">
    <location>
        <begin position="100"/>
        <end position="121"/>
    </location>
</feature>
<gene>
    <name evidence="8" type="primary">mntP</name>
    <name evidence="9" type="ORF">N495_02035</name>
</gene>
<keyword evidence="4 8" id="KW-1133">Transmembrane helix</keyword>
<proteinExistence type="inferred from homology"/>
<evidence type="ECO:0000313" key="9">
    <source>
        <dbReference type="EMBL" id="KIS25381.1"/>
    </source>
</evidence>
<evidence type="ECO:0000256" key="6">
    <source>
        <dbReference type="ARBA" id="ARBA00023136"/>
    </source>
</evidence>
<dbReference type="HOGENOM" id="CLU_096410_3_0_9"/>
<evidence type="ECO:0000256" key="5">
    <source>
        <dbReference type="ARBA" id="ARBA00023065"/>
    </source>
</evidence>
<keyword evidence="2 8" id="KW-1003">Cell membrane</keyword>
<dbReference type="InterPro" id="IPR022929">
    <property type="entry name" value="Put_MntP"/>
</dbReference>
<feature type="transmembrane region" description="Helical" evidence="8">
    <location>
        <begin position="6"/>
        <end position="25"/>
    </location>
</feature>
<comment type="function">
    <text evidence="8">Probably functions as a manganese efflux pump.</text>
</comment>
<protein>
    <recommendedName>
        <fullName evidence="8">Putative manganese efflux pump MntP</fullName>
    </recommendedName>
</protein>
<dbReference type="HAMAP" id="MF_01521">
    <property type="entry name" value="MntP_pump"/>
    <property type="match status" value="1"/>
</dbReference>
<evidence type="ECO:0000313" key="10">
    <source>
        <dbReference type="Proteomes" id="UP000032250"/>
    </source>
</evidence>
<keyword evidence="6 8" id="KW-0472">Membrane</keyword>
<dbReference type="PANTHER" id="PTHR35529:SF1">
    <property type="entry name" value="MANGANESE EFFLUX PUMP MNTP-RELATED"/>
    <property type="match status" value="1"/>
</dbReference>
<keyword evidence="3 8" id="KW-0812">Transmembrane</keyword>
<dbReference type="AlphaFoldDB" id="A0A0D1C2R8"/>
<reference evidence="9 10" key="1">
    <citation type="submission" date="2014-06" db="EMBL/GenBank/DDBJ databases">
        <title>Genome characterization of distinct group I Clostridium botulinum lineages.</title>
        <authorList>
            <person name="Giordani F."/>
            <person name="Anselmo A."/>
            <person name="Fillo S."/>
            <person name="Palozzi A.M."/>
            <person name="Fortunato A."/>
            <person name="Gentile B."/>
            <person name="Ciammaruconi A."/>
            <person name="Anniballi F."/>
            <person name="De Medici D."/>
            <person name="Lista F."/>
        </authorList>
    </citation>
    <scope>NUCLEOTIDE SEQUENCE [LARGE SCALE GENOMIC DNA]</scope>
    <source>
        <strain evidence="9 10">B2 450</strain>
    </source>
</reference>
<evidence type="ECO:0000256" key="1">
    <source>
        <dbReference type="ARBA" id="ARBA00022448"/>
    </source>
</evidence>
<dbReference type="InterPro" id="IPR003810">
    <property type="entry name" value="Mntp/YtaF"/>
</dbReference>
<name>A0A0D1C2R8_CLOBO</name>
<keyword evidence="7 8" id="KW-0464">Manganese</keyword>
<dbReference type="Pfam" id="PF02659">
    <property type="entry name" value="Mntp"/>
    <property type="match status" value="1"/>
</dbReference>
<evidence type="ECO:0000256" key="2">
    <source>
        <dbReference type="ARBA" id="ARBA00022475"/>
    </source>
</evidence>
<comment type="subcellular location">
    <subcellularLocation>
        <location evidence="8">Cell membrane</location>
        <topology evidence="8">Multi-pass membrane protein</topology>
    </subcellularLocation>
</comment>
<evidence type="ECO:0000256" key="3">
    <source>
        <dbReference type="ARBA" id="ARBA00022692"/>
    </source>
</evidence>
<feature type="transmembrane region" description="Helical" evidence="8">
    <location>
        <begin position="64"/>
        <end position="88"/>
    </location>
</feature>
<keyword evidence="1 8" id="KW-0813">Transport</keyword>
<dbReference type="EMBL" id="JXSU01000006">
    <property type="protein sequence ID" value="KIS25381.1"/>
    <property type="molecule type" value="Genomic_DNA"/>
</dbReference>
<feature type="transmembrane region" description="Helical" evidence="8">
    <location>
        <begin position="37"/>
        <end position="58"/>
    </location>
</feature>
<dbReference type="OrthoDB" id="1679700at2"/>
<comment type="caution">
    <text evidence="9">The sequence shown here is derived from an EMBL/GenBank/DDBJ whole genome shotgun (WGS) entry which is preliminary data.</text>
</comment>
<dbReference type="GO" id="GO:0005384">
    <property type="term" value="F:manganese ion transmembrane transporter activity"/>
    <property type="evidence" value="ECO:0007669"/>
    <property type="project" value="UniProtKB-UniRule"/>
</dbReference>
<dbReference type="RefSeq" id="WP_042385792.1">
    <property type="nucleotide sequence ID" value="NZ_JXSU01000006.1"/>
</dbReference>
<accession>A0A0D1C2R8</accession>
<feature type="transmembrane region" description="Helical" evidence="8">
    <location>
        <begin position="164"/>
        <end position="182"/>
    </location>
</feature>
<dbReference type="Proteomes" id="UP000032250">
    <property type="component" value="Unassembled WGS sequence"/>
</dbReference>
<comment type="similarity">
    <text evidence="8">Belongs to the MntP (TC 9.B.29) family.</text>
</comment>
<sequence>MEVQELFLLGLALSLDAFGVILCIGINKSITLKSIMIFVFSFGFFQFFLSFLGGYMGVIFNKYIFPMPTIVGGLIIIIVGILMILEGFKQKEESIFLNKSMYFILGISVSIDALIIGFTTLTYISNLFYLFMSSLFIGLIAAIICSLGVILSKYIKKISIISSYADYIGGIILILFGLKILFF</sequence>
<dbReference type="PATRIC" id="fig|1379739.3.peg.714"/>
<feature type="transmembrane region" description="Helical" evidence="8">
    <location>
        <begin position="127"/>
        <end position="152"/>
    </location>
</feature>
<evidence type="ECO:0000256" key="7">
    <source>
        <dbReference type="ARBA" id="ARBA00023211"/>
    </source>
</evidence>
<dbReference type="GO" id="GO:0005886">
    <property type="term" value="C:plasma membrane"/>
    <property type="evidence" value="ECO:0007669"/>
    <property type="project" value="UniProtKB-SubCell"/>
</dbReference>
<evidence type="ECO:0000256" key="4">
    <source>
        <dbReference type="ARBA" id="ARBA00022989"/>
    </source>
</evidence>
<organism evidence="9 10">
    <name type="scientific">Clostridium botulinum B2 450</name>
    <dbReference type="NCBI Taxonomy" id="1379739"/>
    <lineage>
        <taxon>Bacteria</taxon>
        <taxon>Bacillati</taxon>
        <taxon>Bacillota</taxon>
        <taxon>Clostridia</taxon>
        <taxon>Eubacteriales</taxon>
        <taxon>Clostridiaceae</taxon>
        <taxon>Clostridium</taxon>
    </lineage>
</organism>
<evidence type="ECO:0000256" key="8">
    <source>
        <dbReference type="HAMAP-Rule" id="MF_01521"/>
    </source>
</evidence>
<dbReference type="PANTHER" id="PTHR35529">
    <property type="entry name" value="MANGANESE EFFLUX PUMP MNTP-RELATED"/>
    <property type="match status" value="1"/>
</dbReference>
<keyword evidence="5 8" id="KW-0406">Ion transport</keyword>